<gene>
    <name evidence="2" type="ORF">I5776_16475</name>
</gene>
<dbReference type="Proteomes" id="UP000595691">
    <property type="component" value="Chromosome"/>
</dbReference>
<dbReference type="EMBL" id="CP065425">
    <property type="protein sequence ID" value="QQZ08618.1"/>
    <property type="molecule type" value="Genomic_DNA"/>
</dbReference>
<reference evidence="2 3" key="1">
    <citation type="submission" date="2020-11" db="EMBL/GenBank/DDBJ databases">
        <title>Taxonomic evaluation of the Bacillus sporothermodurans group of bacteria based on whole genome sequences.</title>
        <authorList>
            <person name="Fiedler G."/>
            <person name="Herbstmann A.-D."/>
            <person name="Doll E."/>
            <person name="Wenning M."/>
            <person name="Brinks E."/>
            <person name="Kabisch J."/>
            <person name="Breitenwieser F."/>
            <person name="Lappann M."/>
            <person name="Boehnlein C."/>
            <person name="Franz C."/>
        </authorList>
    </citation>
    <scope>NUCLEOTIDE SEQUENCE [LARGE SCALE GENOMIC DNA]</scope>
    <source>
        <strain evidence="2 3">JCM 19841</strain>
    </source>
</reference>
<accession>A0ABX7DYS0</accession>
<feature type="transmembrane region" description="Helical" evidence="1">
    <location>
        <begin position="69"/>
        <end position="89"/>
    </location>
</feature>
<feature type="transmembrane region" description="Helical" evidence="1">
    <location>
        <begin position="101"/>
        <end position="124"/>
    </location>
</feature>
<protein>
    <recommendedName>
        <fullName evidence="4">Cytochrome c oxidase subunit I</fullName>
    </recommendedName>
</protein>
<name>A0ABX7DYS0_9BACI</name>
<evidence type="ECO:0000313" key="3">
    <source>
        <dbReference type="Proteomes" id="UP000595691"/>
    </source>
</evidence>
<evidence type="ECO:0008006" key="4">
    <source>
        <dbReference type="Google" id="ProtNLM"/>
    </source>
</evidence>
<evidence type="ECO:0000313" key="2">
    <source>
        <dbReference type="EMBL" id="QQZ08618.1"/>
    </source>
</evidence>
<proteinExistence type="predicted"/>
<feature type="transmembrane region" description="Helical" evidence="1">
    <location>
        <begin position="12"/>
        <end position="32"/>
    </location>
</feature>
<evidence type="ECO:0000256" key="1">
    <source>
        <dbReference type="SAM" id="Phobius"/>
    </source>
</evidence>
<feature type="transmembrane region" description="Helical" evidence="1">
    <location>
        <begin position="38"/>
        <end position="57"/>
    </location>
</feature>
<keyword evidence="1" id="KW-0812">Transmembrane</keyword>
<organism evidence="2 3">
    <name type="scientific">Heyndrickxia vini</name>
    <dbReference type="NCBI Taxonomy" id="1476025"/>
    <lineage>
        <taxon>Bacteria</taxon>
        <taxon>Bacillati</taxon>
        <taxon>Bacillota</taxon>
        <taxon>Bacilli</taxon>
        <taxon>Bacillales</taxon>
        <taxon>Bacillaceae</taxon>
        <taxon>Heyndrickxia</taxon>
    </lineage>
</organism>
<sequence length="133" mass="14897">MDRTKLLLRMSALYGVIGAVLGSHMAASNAYAFRPVHAHILVVGWLSLFAFAIYYRVFSIPKKSVLATIHIWTAIVGSFGLTVGMWLYNMKPIKGIETFNLLFFIIGGSLLIICFIVFLLMTFIQGRHLGEEK</sequence>
<keyword evidence="1" id="KW-1133">Transmembrane helix</keyword>
<keyword evidence="1" id="KW-0472">Membrane</keyword>
<keyword evidence="3" id="KW-1185">Reference proteome</keyword>
<dbReference type="RefSeq" id="WP_202777429.1">
    <property type="nucleotide sequence ID" value="NZ_CP065425.1"/>
</dbReference>